<dbReference type="InterPro" id="IPR019826">
    <property type="entry name" value="Carboxylesterase_B_AS"/>
</dbReference>
<reference evidence="5" key="1">
    <citation type="submission" date="2021-10" db="EMBL/GenBank/DDBJ databases">
        <authorList>
            <person name="Piombo E."/>
        </authorList>
    </citation>
    <scope>NUCLEOTIDE SEQUENCE</scope>
</reference>
<comment type="caution">
    <text evidence="5">The sequence shown here is derived from an EMBL/GenBank/DDBJ whole genome shotgun (WGS) entry which is preliminary data.</text>
</comment>
<proteinExistence type="inferred from homology"/>
<feature type="signal peptide" evidence="3">
    <location>
        <begin position="1"/>
        <end position="21"/>
    </location>
</feature>
<dbReference type="PANTHER" id="PTHR11559">
    <property type="entry name" value="CARBOXYLESTERASE"/>
    <property type="match status" value="1"/>
</dbReference>
<evidence type="ECO:0000256" key="3">
    <source>
        <dbReference type="RuleBase" id="RU361235"/>
    </source>
</evidence>
<gene>
    <name evidence="5" type="ORF">CBYS24578_00016688</name>
</gene>
<dbReference type="Gene3D" id="3.40.50.1820">
    <property type="entry name" value="alpha/beta hydrolase"/>
    <property type="match status" value="1"/>
</dbReference>
<dbReference type="PROSITE" id="PS00941">
    <property type="entry name" value="CARBOXYLESTERASE_B_2"/>
    <property type="match status" value="1"/>
</dbReference>
<dbReference type="SUPFAM" id="SSF53474">
    <property type="entry name" value="alpha/beta-Hydrolases"/>
    <property type="match status" value="1"/>
</dbReference>
<dbReference type="InterPro" id="IPR019819">
    <property type="entry name" value="Carboxylesterase_B_CS"/>
</dbReference>
<keyword evidence="3" id="KW-0732">Signal</keyword>
<evidence type="ECO:0000256" key="1">
    <source>
        <dbReference type="ARBA" id="ARBA00005964"/>
    </source>
</evidence>
<dbReference type="OrthoDB" id="408631at2759"/>
<dbReference type="Proteomes" id="UP000754883">
    <property type="component" value="Unassembled WGS sequence"/>
</dbReference>
<dbReference type="EC" id="3.1.1.-" evidence="3"/>
<keyword evidence="6" id="KW-1185">Reference proteome</keyword>
<dbReference type="InterPro" id="IPR050309">
    <property type="entry name" value="Type-B_Carboxylest/Lipase"/>
</dbReference>
<feature type="domain" description="Carboxylesterase type B" evidence="4">
    <location>
        <begin position="28"/>
        <end position="567"/>
    </location>
</feature>
<dbReference type="AlphaFoldDB" id="A0A9N9XW70"/>
<dbReference type="EMBL" id="CABFNO020001253">
    <property type="protein sequence ID" value="CAG9975076.1"/>
    <property type="molecule type" value="Genomic_DNA"/>
</dbReference>
<sequence length="608" mass="66426">MLSHKRLALLALCLFSSSAAATNSTSGPRVTVKNGTYAGVFSSQYDQDFFLGMPYAQVYQTAERFTVAKSLNQSWDDVRSATQYSPNCLSYVIEEQGHKLSEDCLYVNVVRPSGVNDTADLPVAFWIHGGGFTTGGSAYARYNLSFIVEQSVKIGTPIVAVSFNYRLSAYGFLSGGEATEAGISNNGYRDQRLALQWVNENIAAFGGSPDKVTIWGESAGAMSVTAHMFAYNGRDDKLFRAAAGQSGFGATITSFTNGLTSSENANKIYNNLVANTTCAPLVGQSGSLDCLKKLPRAEMDYALNVTKVSGFAPIIDGDFFQDFSTNQLEDGRFVKVPILVGANTDEGSDMNKGILPGSRLVNTDADMREALTSVVLGQTTNKTVDEVVDEIMYVYPNIQAVGIPSLEKWPHIIEKNDSYAQALGAQYRRTTAFWGDLRMQWARRRANIAWHRHGIPSWAYRFDVVPNGIKPYVGASHFKEVQLFNHPCFGIIILTLSVQVAFVFHNLNSDGMPTPPFGGEEPYVSKAKAVSDQMATAWINFFVSLDPNGPSGFNITNSQSWPQYDPSTGGGVGQEIVWDLDGNYIEFDDFRAEGINWMIQNAAGALGY</sequence>
<dbReference type="InterPro" id="IPR002018">
    <property type="entry name" value="CarbesteraseB"/>
</dbReference>
<dbReference type="Pfam" id="PF00135">
    <property type="entry name" value="COesterase"/>
    <property type="match status" value="1"/>
</dbReference>
<evidence type="ECO:0000256" key="2">
    <source>
        <dbReference type="ARBA" id="ARBA00022801"/>
    </source>
</evidence>
<evidence type="ECO:0000313" key="6">
    <source>
        <dbReference type="Proteomes" id="UP000754883"/>
    </source>
</evidence>
<dbReference type="GO" id="GO:0016787">
    <property type="term" value="F:hydrolase activity"/>
    <property type="evidence" value="ECO:0007669"/>
    <property type="project" value="UniProtKB-KW"/>
</dbReference>
<organism evidence="5 6">
    <name type="scientific">Clonostachys byssicola</name>
    <dbReference type="NCBI Taxonomy" id="160290"/>
    <lineage>
        <taxon>Eukaryota</taxon>
        <taxon>Fungi</taxon>
        <taxon>Dikarya</taxon>
        <taxon>Ascomycota</taxon>
        <taxon>Pezizomycotina</taxon>
        <taxon>Sordariomycetes</taxon>
        <taxon>Hypocreomycetidae</taxon>
        <taxon>Hypocreales</taxon>
        <taxon>Bionectriaceae</taxon>
        <taxon>Clonostachys</taxon>
    </lineage>
</organism>
<evidence type="ECO:0000313" key="5">
    <source>
        <dbReference type="EMBL" id="CAG9975076.1"/>
    </source>
</evidence>
<protein>
    <recommendedName>
        <fullName evidence="3">Carboxylic ester hydrolase</fullName>
        <ecNumber evidence="3">3.1.1.-</ecNumber>
    </recommendedName>
</protein>
<name>A0A9N9XW70_9HYPO</name>
<feature type="chain" id="PRO_5040534945" description="Carboxylic ester hydrolase" evidence="3">
    <location>
        <begin position="22"/>
        <end position="608"/>
    </location>
</feature>
<keyword evidence="2 3" id="KW-0378">Hydrolase</keyword>
<accession>A0A9N9XW70</accession>
<evidence type="ECO:0000259" key="4">
    <source>
        <dbReference type="Pfam" id="PF00135"/>
    </source>
</evidence>
<dbReference type="InterPro" id="IPR029058">
    <property type="entry name" value="AB_hydrolase_fold"/>
</dbReference>
<comment type="similarity">
    <text evidence="1 3">Belongs to the type-B carboxylesterase/lipase family.</text>
</comment>
<dbReference type="PROSITE" id="PS00122">
    <property type="entry name" value="CARBOXYLESTERASE_B_1"/>
    <property type="match status" value="1"/>
</dbReference>